<dbReference type="EMBL" id="KN837364">
    <property type="protein sequence ID" value="KIJ26568.1"/>
    <property type="molecule type" value="Genomic_DNA"/>
</dbReference>
<reference evidence="1 2" key="1">
    <citation type="submission" date="2014-06" db="EMBL/GenBank/DDBJ databases">
        <title>Evolutionary Origins and Diversification of the Mycorrhizal Mutualists.</title>
        <authorList>
            <consortium name="DOE Joint Genome Institute"/>
            <consortium name="Mycorrhizal Genomics Consortium"/>
            <person name="Kohler A."/>
            <person name="Kuo A."/>
            <person name="Nagy L.G."/>
            <person name="Floudas D."/>
            <person name="Copeland A."/>
            <person name="Barry K.W."/>
            <person name="Cichocki N."/>
            <person name="Veneault-Fourrey C."/>
            <person name="LaButti K."/>
            <person name="Lindquist E.A."/>
            <person name="Lipzen A."/>
            <person name="Lundell T."/>
            <person name="Morin E."/>
            <person name="Murat C."/>
            <person name="Riley R."/>
            <person name="Ohm R."/>
            <person name="Sun H."/>
            <person name="Tunlid A."/>
            <person name="Henrissat B."/>
            <person name="Grigoriev I.V."/>
            <person name="Hibbett D.S."/>
            <person name="Martin F."/>
        </authorList>
    </citation>
    <scope>NUCLEOTIDE SEQUENCE [LARGE SCALE GENOMIC DNA]</scope>
    <source>
        <strain evidence="1 2">SS14</strain>
    </source>
</reference>
<sequence>MKLSGPCAGVENTIYYAAYVYFEKVRIATGKKITPKRQRNEEEHRLGMPLVDRRHVWVFMGKS</sequence>
<dbReference type="AlphaFoldDB" id="A0A0C9TBQ2"/>
<name>A0A0C9TBQ2_SPHS4</name>
<dbReference type="OrthoDB" id="2592504at2759"/>
<keyword evidence="2" id="KW-1185">Reference proteome</keyword>
<dbReference type="HOGENOM" id="CLU_2905625_0_0_1"/>
<proteinExistence type="predicted"/>
<accession>A0A0C9TBQ2</accession>
<gene>
    <name evidence="1" type="ORF">M422DRAFT_38152</name>
</gene>
<organism evidence="1 2">
    <name type="scientific">Sphaerobolus stellatus (strain SS14)</name>
    <dbReference type="NCBI Taxonomy" id="990650"/>
    <lineage>
        <taxon>Eukaryota</taxon>
        <taxon>Fungi</taxon>
        <taxon>Dikarya</taxon>
        <taxon>Basidiomycota</taxon>
        <taxon>Agaricomycotina</taxon>
        <taxon>Agaricomycetes</taxon>
        <taxon>Phallomycetidae</taxon>
        <taxon>Geastrales</taxon>
        <taxon>Sphaerobolaceae</taxon>
        <taxon>Sphaerobolus</taxon>
    </lineage>
</organism>
<evidence type="ECO:0000313" key="2">
    <source>
        <dbReference type="Proteomes" id="UP000054279"/>
    </source>
</evidence>
<evidence type="ECO:0000313" key="1">
    <source>
        <dbReference type="EMBL" id="KIJ26568.1"/>
    </source>
</evidence>
<dbReference type="Proteomes" id="UP000054279">
    <property type="component" value="Unassembled WGS sequence"/>
</dbReference>
<protein>
    <submittedName>
        <fullName evidence="1">Uncharacterized protein</fullName>
    </submittedName>
</protein>